<gene>
    <name evidence="5" type="ORF">AMS69_07115</name>
    <name evidence="6" type="ORF">GOC83_05455</name>
</gene>
<evidence type="ECO:0000313" key="6">
    <source>
        <dbReference type="EMBL" id="NLV05582.1"/>
    </source>
</evidence>
<dbReference type="GO" id="GO:0003677">
    <property type="term" value="F:DNA binding"/>
    <property type="evidence" value="ECO:0007669"/>
    <property type="project" value="UniProtKB-KW"/>
</dbReference>
<dbReference type="PATRIC" id="fig|1705562.3.peg.2490"/>
<organism evidence="5 7">
    <name type="scientific">Haloarcula rubripromontorii</name>
    <dbReference type="NCBI Taxonomy" id="1705562"/>
    <lineage>
        <taxon>Archaea</taxon>
        <taxon>Methanobacteriati</taxon>
        <taxon>Methanobacteriota</taxon>
        <taxon>Stenosarchaea group</taxon>
        <taxon>Halobacteria</taxon>
        <taxon>Halobacteriales</taxon>
        <taxon>Haloarculaceae</taxon>
        <taxon>Haloarcula</taxon>
    </lineage>
</organism>
<evidence type="ECO:0000313" key="7">
    <source>
        <dbReference type="Proteomes" id="UP000037729"/>
    </source>
</evidence>
<dbReference type="STRING" id="1705562.AMS69_07115"/>
<dbReference type="AlphaFoldDB" id="A0A0M9AK39"/>
<keyword evidence="1" id="KW-0805">Transcription regulation</keyword>
<evidence type="ECO:0000313" key="5">
    <source>
        <dbReference type="EMBL" id="KOX93687.1"/>
    </source>
</evidence>
<dbReference type="Proteomes" id="UP000610611">
    <property type="component" value="Unassembled WGS sequence"/>
</dbReference>
<dbReference type="Proteomes" id="UP000037729">
    <property type="component" value="Unassembled WGS sequence"/>
</dbReference>
<feature type="domain" description="HTH bat-type" evidence="3">
    <location>
        <begin position="159"/>
        <end position="210"/>
    </location>
</feature>
<keyword evidence="5" id="KW-0238">DNA-binding</keyword>
<dbReference type="Pfam" id="PF15915">
    <property type="entry name" value="BAT"/>
    <property type="match status" value="1"/>
</dbReference>
<accession>A0A0M9AK39</accession>
<reference evidence="5 7" key="1">
    <citation type="submission" date="2015-08" db="EMBL/GenBank/DDBJ databases">
        <title>Genomes of Isolates from Cabo Rojo, PR.</title>
        <authorList>
            <person name="Sanchez-Nieves R.L."/>
            <person name="Montalvo-Rodriguez R."/>
        </authorList>
    </citation>
    <scope>NUCLEOTIDE SEQUENCE [LARGE SCALE GENOMIC DNA]</scope>
    <source>
        <strain evidence="5 7">SL3</strain>
    </source>
</reference>
<dbReference type="PANTHER" id="PTHR34236:SF1">
    <property type="entry name" value="DIMETHYL SULFOXIDE REDUCTASE TRANSCRIPTIONAL ACTIVATOR"/>
    <property type="match status" value="1"/>
</dbReference>
<dbReference type="InterPro" id="IPR036388">
    <property type="entry name" value="WH-like_DNA-bd_sf"/>
</dbReference>
<evidence type="ECO:0000259" key="4">
    <source>
        <dbReference type="Pfam" id="PF15915"/>
    </source>
</evidence>
<keyword evidence="7" id="KW-1185">Reference proteome</keyword>
<dbReference type="OrthoDB" id="27447at2157"/>
<dbReference type="InterPro" id="IPR007050">
    <property type="entry name" value="HTH_bacterioopsin"/>
</dbReference>
<dbReference type="PANTHER" id="PTHR34236">
    <property type="entry name" value="DIMETHYL SULFOXIDE REDUCTASE TRANSCRIPTIONAL ACTIVATOR"/>
    <property type="match status" value="1"/>
</dbReference>
<evidence type="ECO:0000259" key="3">
    <source>
        <dbReference type="Pfam" id="PF04967"/>
    </source>
</evidence>
<keyword evidence="2" id="KW-0804">Transcription</keyword>
<comment type="caution">
    <text evidence="5">The sequence shown here is derived from an EMBL/GenBank/DDBJ whole genome shotgun (WGS) entry which is preliminary data.</text>
</comment>
<dbReference type="EMBL" id="WOWB01000001">
    <property type="protein sequence ID" value="NLV05582.1"/>
    <property type="molecule type" value="Genomic_DNA"/>
</dbReference>
<dbReference type="Gene3D" id="1.10.10.10">
    <property type="entry name" value="Winged helix-like DNA-binding domain superfamily/Winged helix DNA-binding domain"/>
    <property type="match status" value="1"/>
</dbReference>
<dbReference type="InterPro" id="IPR031803">
    <property type="entry name" value="BAT_GAF/HTH-assoc"/>
</dbReference>
<dbReference type="Pfam" id="PF04967">
    <property type="entry name" value="HTH_10"/>
    <property type="match status" value="1"/>
</dbReference>
<name>A0A0M9AK39_9EURY</name>
<dbReference type="EMBL" id="LIUF01000002">
    <property type="protein sequence ID" value="KOX93687.1"/>
    <property type="molecule type" value="Genomic_DNA"/>
</dbReference>
<feature type="domain" description="Bacterioopsin transcriptional activator GAF and HTH associated" evidence="4">
    <location>
        <begin position="8"/>
        <end position="94"/>
    </location>
</feature>
<evidence type="ECO:0000256" key="2">
    <source>
        <dbReference type="ARBA" id="ARBA00023163"/>
    </source>
</evidence>
<reference evidence="6" key="2">
    <citation type="submission" date="2019-12" db="EMBL/GenBank/DDBJ databases">
        <title>The whole-genome sequencing of Haloarcula japonica strain pws8.</title>
        <authorList>
            <person name="Verma D.K."/>
            <person name="Gopal K."/>
            <person name="Prasad E.S."/>
        </authorList>
    </citation>
    <scope>NUCLEOTIDE SEQUENCE</scope>
    <source>
        <strain evidence="6">Pws8</strain>
    </source>
</reference>
<dbReference type="RefSeq" id="WP_053967378.1">
    <property type="nucleotide sequence ID" value="NZ_JAWJXX010000016.1"/>
</dbReference>
<sequence>MAIVAEILLADETLPLVGVADSVPSGELSISNAVGLEDGKLLLTVSVDADSRDAFERELDAQSQITDAAEIGQTADGWFYKVVVNNASSLIASHDPEEFEGVAMDATVTGEGIREQKVFSDYDAFSALQDRCAVNDIPLELLNIASDPENPGERDQFGLTDRQYRAISVALSAGYYDSPRRCSTAELADRLDVSAAAASDLLRRAEKQLISSTVGPDQFRNALAQ</sequence>
<proteinExistence type="predicted"/>
<protein>
    <submittedName>
        <fullName evidence="5">DNA-binding protein</fullName>
    </submittedName>
    <submittedName>
        <fullName evidence="6">Helix-turn-helix domain-containing protein</fullName>
    </submittedName>
</protein>
<evidence type="ECO:0000256" key="1">
    <source>
        <dbReference type="ARBA" id="ARBA00023015"/>
    </source>
</evidence>